<keyword evidence="4" id="KW-1185">Reference proteome</keyword>
<evidence type="ECO:0000313" key="3">
    <source>
        <dbReference type="EMBL" id="CAK8998897.1"/>
    </source>
</evidence>
<accession>A0ABP0IA70</accession>
<dbReference type="InterPro" id="IPR036322">
    <property type="entry name" value="WD40_repeat_dom_sf"/>
</dbReference>
<evidence type="ECO:0000313" key="4">
    <source>
        <dbReference type="Proteomes" id="UP001642464"/>
    </source>
</evidence>
<feature type="domain" description="Protein kinase" evidence="2">
    <location>
        <begin position="779"/>
        <end position="1005"/>
    </location>
</feature>
<keyword evidence="3" id="KW-0418">Kinase</keyword>
<dbReference type="Gene3D" id="2.130.10.10">
    <property type="entry name" value="YVTN repeat-like/Quinoprotein amine dehydrogenase"/>
    <property type="match status" value="1"/>
</dbReference>
<dbReference type="SUPFAM" id="SSF56112">
    <property type="entry name" value="Protein kinase-like (PK-like)"/>
    <property type="match status" value="1"/>
</dbReference>
<dbReference type="Gene3D" id="1.10.510.10">
    <property type="entry name" value="Transferase(Phosphotransferase) domain 1"/>
    <property type="match status" value="1"/>
</dbReference>
<dbReference type="GO" id="GO:0016301">
    <property type="term" value="F:kinase activity"/>
    <property type="evidence" value="ECO:0007669"/>
    <property type="project" value="UniProtKB-KW"/>
</dbReference>
<dbReference type="CDD" id="cd00180">
    <property type="entry name" value="PKc"/>
    <property type="match status" value="1"/>
</dbReference>
<dbReference type="SMART" id="SM00220">
    <property type="entry name" value="S_TKc"/>
    <property type="match status" value="1"/>
</dbReference>
<dbReference type="Proteomes" id="UP001642464">
    <property type="component" value="Unassembled WGS sequence"/>
</dbReference>
<proteinExistence type="predicted"/>
<dbReference type="InterPro" id="IPR000719">
    <property type="entry name" value="Prot_kinase_dom"/>
</dbReference>
<reference evidence="3 4" key="1">
    <citation type="submission" date="2024-02" db="EMBL/GenBank/DDBJ databases">
        <authorList>
            <person name="Chen Y."/>
            <person name="Shah S."/>
            <person name="Dougan E. K."/>
            <person name="Thang M."/>
            <person name="Chan C."/>
        </authorList>
    </citation>
    <scope>NUCLEOTIDE SEQUENCE [LARGE SCALE GENOMIC DNA]</scope>
</reference>
<dbReference type="InterPro" id="IPR053235">
    <property type="entry name" value="Ser_Thr_kinase"/>
</dbReference>
<dbReference type="InterPro" id="IPR011009">
    <property type="entry name" value="Kinase-like_dom_sf"/>
</dbReference>
<dbReference type="InterPro" id="IPR015943">
    <property type="entry name" value="WD40/YVTN_repeat-like_dom_sf"/>
</dbReference>
<dbReference type="SUPFAM" id="SSF50978">
    <property type="entry name" value="WD40 repeat-like"/>
    <property type="match status" value="1"/>
</dbReference>
<feature type="coiled-coil region" evidence="1">
    <location>
        <begin position="437"/>
        <end position="464"/>
    </location>
</feature>
<keyword evidence="3" id="KW-0808">Transferase</keyword>
<protein>
    <submittedName>
        <fullName evidence="3">Probable serine/threonine-protein kinase DDB_G0275165</fullName>
    </submittedName>
</protein>
<name>A0ABP0IA70_9DINO</name>
<feature type="coiled-coil region" evidence="1">
    <location>
        <begin position="696"/>
        <end position="730"/>
    </location>
</feature>
<sequence length="1261" mass="138953">MGNIMTAAMEYRLAQRGNRLSGKVVSLLMNEGVLIAVDAKRVHVWRRSDGTKREELKASGVSAAALKGSLLAIAKNGEIRVIDLRTGKVLQSLMGKICRVLDLDIGDEKSWPGIIVSGDDAGCVNVWSLGKCKATLNDRNGTITSVAAVGADTVASCATSGRLGSVTIVTIWLVSTRTRLREISGIGQAAAFFGHQFVKSTTSGVEVVDARNGNVTSRAHVGGSSRAMSMNDTIIASCRNDGMLSIFAKLRGRRMAWTKSSFASKDSPIATHGMVVAVVSSSGKSIKLLSGNSGVAAGKFCGSELVRGSVGARNDFGNLLEQPVVLAGILSPRSVQCRRVAIQAENSLNDEEPELEVEEEGEIDAPEPKCEHGNALETFNCCTKLQEDAQDLAPAENANLALELPPWNEDAKLLDEWIVSIDQDPILMIRAELPVSISAASSNVTRLEKRYAALQQKLRVESRHAGGTIAKRDNCKVELLEAMRAFVREPVDEVCQGVEAKCEFWRHMVGDGPILANDVRFSALQAQVKESIWSIRRWELKDTPATVAERTRGARQVVDAKIQTLVAEGKTSLMDPSFMDNISKDLEDLHEALYQQVSFLRRFDPGDGRPDALVADAMTMLRSFISGPWARATRSVVAELTGVQEKLSTLASCESPPDATACRDLVLEMLDLADEISDGKRDEGKLERQKLRGIDVKCVDRKLAEVRTKLRQLDERRRDLDRKLTSSRAALLKAAEDHYPELLHDNTWLGQVGLGERTAASLPELQLGLFLENFSAQDFTLLSEVNSSVGKVVQHVRDEHGRDLALKRFSLSSHLAARQFMRQVRLVQELTSPNVVSFHGAFVETSNAFLIMPWFSQGDLAMWLDHHREGTSKQLETCKQIARGICAGLHCIHSNGHVHCDLKPSNIFLTPNLHPVIGDFDGLRESDQAMTRGMQVTFEFLPPEVRDGHAQGVDASIDMFAFGVILEKIFDGLACNAACELARLCKSPDPKKRPTAARLLENPFLAASRAELRECFVCCAHHVEDRVVSCAANHFLCEDCFRRSISSFARGDTESQVQVAESGAVKCLCATCPETIPAKDAAQHADDATWQIVLGRVRDRFKQELDKEHQVRLAEARRVGLQDNLVQHHRDRVIEDILNLQCPRCRTVFFDFRGCCALSCANPTCECQFCAWCFRDCGNNGNTCHRHVRNCPMNTHKHIDPLFGDMNKLLEAMQKRRASKIDQYWRSELSKASPSVRQGVHDAIAPLLHGLVPHDYQLANA</sequence>
<comment type="caution">
    <text evidence="3">The sequence shown here is derived from an EMBL/GenBank/DDBJ whole genome shotgun (WGS) entry which is preliminary data.</text>
</comment>
<dbReference type="PANTHER" id="PTHR24361">
    <property type="entry name" value="MITOGEN-ACTIVATED KINASE KINASE KINASE"/>
    <property type="match status" value="1"/>
</dbReference>
<evidence type="ECO:0000259" key="2">
    <source>
        <dbReference type="PROSITE" id="PS50011"/>
    </source>
</evidence>
<dbReference type="Pfam" id="PF00069">
    <property type="entry name" value="Pkinase"/>
    <property type="match status" value="1"/>
</dbReference>
<gene>
    <name evidence="3" type="ORF">SCF082_LOCUS5829</name>
</gene>
<evidence type="ECO:0000256" key="1">
    <source>
        <dbReference type="SAM" id="Coils"/>
    </source>
</evidence>
<dbReference type="EMBL" id="CAXAMM010003192">
    <property type="protein sequence ID" value="CAK8998897.1"/>
    <property type="molecule type" value="Genomic_DNA"/>
</dbReference>
<keyword evidence="1" id="KW-0175">Coiled coil</keyword>
<organism evidence="3 4">
    <name type="scientific">Durusdinium trenchii</name>
    <dbReference type="NCBI Taxonomy" id="1381693"/>
    <lineage>
        <taxon>Eukaryota</taxon>
        <taxon>Sar</taxon>
        <taxon>Alveolata</taxon>
        <taxon>Dinophyceae</taxon>
        <taxon>Suessiales</taxon>
        <taxon>Symbiodiniaceae</taxon>
        <taxon>Durusdinium</taxon>
    </lineage>
</organism>
<dbReference type="PROSITE" id="PS50011">
    <property type="entry name" value="PROTEIN_KINASE_DOM"/>
    <property type="match status" value="1"/>
</dbReference>